<dbReference type="PANTHER" id="PTHR48100:SF59">
    <property type="entry name" value="ADENOSYLCOBALAMIN_ALPHA-RIBAZOLE PHOSPHATASE"/>
    <property type="match status" value="1"/>
</dbReference>
<dbReference type="SMART" id="SM00855">
    <property type="entry name" value="PGAM"/>
    <property type="match status" value="1"/>
</dbReference>
<dbReference type="InterPro" id="IPR029033">
    <property type="entry name" value="His_PPase_superfam"/>
</dbReference>
<evidence type="ECO:0000313" key="2">
    <source>
        <dbReference type="Proteomes" id="UP000326912"/>
    </source>
</evidence>
<keyword evidence="2" id="KW-1185">Reference proteome</keyword>
<dbReference type="Proteomes" id="UP000326912">
    <property type="component" value="Unassembled WGS sequence"/>
</dbReference>
<dbReference type="InterPro" id="IPR050275">
    <property type="entry name" value="PGM_Phosphatase"/>
</dbReference>
<dbReference type="PIRSF" id="PIRSF000709">
    <property type="entry name" value="6PFK_2-Ptase"/>
    <property type="match status" value="1"/>
</dbReference>
<dbReference type="RefSeq" id="WP_151758194.1">
    <property type="nucleotide sequence ID" value="NZ_BKZW01000002.1"/>
</dbReference>
<sequence length="202" mass="23137">MTHIYLIRHGDNIEALKDGKYQDLGLSEDGIRQTERLRDRLARTGEIKVDVLISSPLQRAQESARILAPVLGQPIVLDQDFEEWRCEDGSMTPEEFTARWKQVPDEQKPFYRWQDGYETGQEFSLRVQSALKRIIEEHAGKTVVLISHGGIVGAAFTYFFGLNTATLSPVSIAARNTSITHWHKAEHASKWALERYNDYQHL</sequence>
<accession>A0A5J4KL60</accession>
<dbReference type="CDD" id="cd07067">
    <property type="entry name" value="HP_PGM_like"/>
    <property type="match status" value="1"/>
</dbReference>
<evidence type="ECO:0000313" key="1">
    <source>
        <dbReference type="EMBL" id="GER90448.1"/>
    </source>
</evidence>
<organism evidence="1 2">
    <name type="scientific">Dictyobacter vulcani</name>
    <dbReference type="NCBI Taxonomy" id="2607529"/>
    <lineage>
        <taxon>Bacteria</taxon>
        <taxon>Bacillati</taxon>
        <taxon>Chloroflexota</taxon>
        <taxon>Ktedonobacteria</taxon>
        <taxon>Ktedonobacterales</taxon>
        <taxon>Dictyobacteraceae</taxon>
        <taxon>Dictyobacter</taxon>
    </lineage>
</organism>
<protein>
    <submittedName>
        <fullName evidence="1">Phosphoglycerate mutase</fullName>
    </submittedName>
</protein>
<proteinExistence type="predicted"/>
<name>A0A5J4KL60_9CHLR</name>
<dbReference type="SUPFAM" id="SSF53254">
    <property type="entry name" value="Phosphoglycerate mutase-like"/>
    <property type="match status" value="1"/>
</dbReference>
<reference evidence="1 2" key="1">
    <citation type="submission" date="2019-10" db="EMBL/GenBank/DDBJ databases">
        <title>Dictyobacter vulcani sp. nov., within the class Ktedonobacteria, isolated from soil of volcanic Mt. Zao.</title>
        <authorList>
            <person name="Zheng Y."/>
            <person name="Wang C.M."/>
            <person name="Sakai Y."/>
            <person name="Abe K."/>
            <person name="Yokota A."/>
            <person name="Yabe S."/>
        </authorList>
    </citation>
    <scope>NUCLEOTIDE SEQUENCE [LARGE SCALE GENOMIC DNA]</scope>
    <source>
        <strain evidence="1 2">W12</strain>
    </source>
</reference>
<dbReference type="AlphaFoldDB" id="A0A5J4KL60"/>
<dbReference type="GO" id="GO:0016791">
    <property type="term" value="F:phosphatase activity"/>
    <property type="evidence" value="ECO:0007669"/>
    <property type="project" value="TreeGrafter"/>
</dbReference>
<dbReference type="InterPro" id="IPR013078">
    <property type="entry name" value="His_Pase_superF_clade-1"/>
</dbReference>
<comment type="caution">
    <text evidence="1">The sequence shown here is derived from an EMBL/GenBank/DDBJ whole genome shotgun (WGS) entry which is preliminary data.</text>
</comment>
<dbReference type="GO" id="GO:0005737">
    <property type="term" value="C:cytoplasm"/>
    <property type="evidence" value="ECO:0007669"/>
    <property type="project" value="TreeGrafter"/>
</dbReference>
<dbReference type="EMBL" id="BKZW01000002">
    <property type="protein sequence ID" value="GER90448.1"/>
    <property type="molecule type" value="Genomic_DNA"/>
</dbReference>
<dbReference type="PANTHER" id="PTHR48100">
    <property type="entry name" value="BROAD-SPECIFICITY PHOSPHATASE YOR283W-RELATED"/>
    <property type="match status" value="1"/>
</dbReference>
<dbReference type="Pfam" id="PF00300">
    <property type="entry name" value="His_Phos_1"/>
    <property type="match status" value="1"/>
</dbReference>
<dbReference type="Gene3D" id="3.40.50.1240">
    <property type="entry name" value="Phosphoglycerate mutase-like"/>
    <property type="match status" value="1"/>
</dbReference>
<gene>
    <name evidence="1" type="ORF">KDW_46100</name>
</gene>